<dbReference type="Pfam" id="PF00403">
    <property type="entry name" value="HMA"/>
    <property type="match status" value="1"/>
</dbReference>
<evidence type="ECO:0000313" key="3">
    <source>
        <dbReference type="EMBL" id="WZN45163.1"/>
    </source>
</evidence>
<dbReference type="Proteomes" id="UP001449657">
    <property type="component" value="Chromosome"/>
</dbReference>
<feature type="chain" id="PRO_5047157342" evidence="1">
    <location>
        <begin position="23"/>
        <end position="111"/>
    </location>
</feature>
<organism evidence="3 4">
    <name type="scientific">Chitinophaga caseinilytica</name>
    <dbReference type="NCBI Taxonomy" id="2267521"/>
    <lineage>
        <taxon>Bacteria</taxon>
        <taxon>Pseudomonadati</taxon>
        <taxon>Bacteroidota</taxon>
        <taxon>Chitinophagia</taxon>
        <taxon>Chitinophagales</taxon>
        <taxon>Chitinophagaceae</taxon>
        <taxon>Chitinophaga</taxon>
    </lineage>
</organism>
<proteinExistence type="predicted"/>
<gene>
    <name evidence="3" type="ORF">WJU22_19890</name>
</gene>
<dbReference type="CDD" id="cd00371">
    <property type="entry name" value="HMA"/>
    <property type="match status" value="1"/>
</dbReference>
<dbReference type="InterPro" id="IPR006121">
    <property type="entry name" value="HMA_dom"/>
</dbReference>
<feature type="signal peptide" evidence="1">
    <location>
        <begin position="1"/>
        <end position="22"/>
    </location>
</feature>
<dbReference type="InterPro" id="IPR036163">
    <property type="entry name" value="HMA_dom_sf"/>
</dbReference>
<dbReference type="PROSITE" id="PS50846">
    <property type="entry name" value="HMA_2"/>
    <property type="match status" value="1"/>
</dbReference>
<evidence type="ECO:0000259" key="2">
    <source>
        <dbReference type="PROSITE" id="PS50846"/>
    </source>
</evidence>
<evidence type="ECO:0000256" key="1">
    <source>
        <dbReference type="SAM" id="SignalP"/>
    </source>
</evidence>
<dbReference type="SUPFAM" id="SSF55008">
    <property type="entry name" value="HMA, heavy metal-associated domain"/>
    <property type="match status" value="1"/>
</dbReference>
<name>A0ABZ2YZ55_9BACT</name>
<sequence>MKKFLSFIVLPMSLFAAQNAVGQALKTDSFTVSGNCNMCKKRIEKAAQLPGVNSAVWDVQSKTMTVKFDSASVKPEDIRKKIAQSGHDSGPFKATDSIYQALPGCCRYERH</sequence>
<dbReference type="EMBL" id="CP150096">
    <property type="protein sequence ID" value="WZN45163.1"/>
    <property type="molecule type" value="Genomic_DNA"/>
</dbReference>
<keyword evidence="1" id="KW-0732">Signal</keyword>
<dbReference type="Gene3D" id="3.30.70.100">
    <property type="match status" value="1"/>
</dbReference>
<dbReference type="RefSeq" id="WP_341839918.1">
    <property type="nucleotide sequence ID" value="NZ_CP149792.1"/>
</dbReference>
<protein>
    <submittedName>
        <fullName evidence="3">Heavy-metal-associated domain-containing protein</fullName>
    </submittedName>
</protein>
<keyword evidence="4" id="KW-1185">Reference proteome</keyword>
<feature type="domain" description="HMA" evidence="2">
    <location>
        <begin position="21"/>
        <end position="90"/>
    </location>
</feature>
<accession>A0ABZ2YZ55</accession>
<evidence type="ECO:0000313" key="4">
    <source>
        <dbReference type="Proteomes" id="UP001449657"/>
    </source>
</evidence>
<reference evidence="3 4" key="1">
    <citation type="submission" date="2024-03" db="EMBL/GenBank/DDBJ databases">
        <title>Chitinophaga caseinilytica sp. nov., a casein hydrolysing bacterium isolated from forest soil.</title>
        <authorList>
            <person name="Lee D.S."/>
            <person name="Han D.M."/>
            <person name="Baek J.H."/>
            <person name="Choi D.G."/>
            <person name="Jeon J.H."/>
            <person name="Jeon C.O."/>
        </authorList>
    </citation>
    <scope>NUCLEOTIDE SEQUENCE [LARGE SCALE GENOMIC DNA]</scope>
    <source>
        <strain evidence="3 4">KACC 19118</strain>
    </source>
</reference>